<dbReference type="SMART" id="SM00636">
    <property type="entry name" value="Glyco_18"/>
    <property type="match status" value="1"/>
</dbReference>
<dbReference type="GO" id="GO:0005975">
    <property type="term" value="P:carbohydrate metabolic process"/>
    <property type="evidence" value="ECO:0007669"/>
    <property type="project" value="InterPro"/>
</dbReference>
<dbReference type="GO" id="GO:0008061">
    <property type="term" value="F:chitin binding"/>
    <property type="evidence" value="ECO:0007669"/>
    <property type="project" value="InterPro"/>
</dbReference>
<accession>A0A8S3FHY2</accession>
<evidence type="ECO:0000313" key="2">
    <source>
        <dbReference type="EMBL" id="CAF5121981.1"/>
    </source>
</evidence>
<dbReference type="Proteomes" id="UP000676336">
    <property type="component" value="Unassembled WGS sequence"/>
</dbReference>
<evidence type="ECO:0000313" key="4">
    <source>
        <dbReference type="EMBL" id="CAF5201368.1"/>
    </source>
</evidence>
<dbReference type="Gene3D" id="3.20.20.80">
    <property type="entry name" value="Glycosidases"/>
    <property type="match status" value="1"/>
</dbReference>
<dbReference type="Proteomes" id="UP000681720">
    <property type="component" value="Unassembled WGS sequence"/>
</dbReference>
<dbReference type="EMBL" id="CAJOBH010244974">
    <property type="protein sequence ID" value="CAF5121981.1"/>
    <property type="molecule type" value="Genomic_DNA"/>
</dbReference>
<gene>
    <name evidence="2" type="ORF">BYL167_LOCUS67201</name>
    <name evidence="4" type="ORF">GIL414_LOCUS76696</name>
    <name evidence="3" type="ORF">SMN809_LOCUS75203</name>
</gene>
<dbReference type="InterPro" id="IPR001223">
    <property type="entry name" value="Glyco_hydro18_cat"/>
</dbReference>
<feature type="domain" description="GH18" evidence="1">
    <location>
        <begin position="1"/>
        <end position="186"/>
    </location>
</feature>
<dbReference type="AlphaFoldDB" id="A0A8S3FHY2"/>
<dbReference type="SUPFAM" id="SSF51445">
    <property type="entry name" value="(Trans)glycosidases"/>
    <property type="match status" value="1"/>
</dbReference>
<proteinExistence type="predicted"/>
<dbReference type="PROSITE" id="PS51910">
    <property type="entry name" value="GH18_2"/>
    <property type="match status" value="1"/>
</dbReference>
<dbReference type="Proteomes" id="UP000681967">
    <property type="component" value="Unassembled WGS sequence"/>
</dbReference>
<dbReference type="InterPro" id="IPR011583">
    <property type="entry name" value="Chitinase_II/V-like_cat"/>
</dbReference>
<evidence type="ECO:0000259" key="1">
    <source>
        <dbReference type="PROSITE" id="PS51910"/>
    </source>
</evidence>
<dbReference type="GO" id="GO:0004568">
    <property type="term" value="F:chitinase activity"/>
    <property type="evidence" value="ECO:0007669"/>
    <property type="project" value="TreeGrafter"/>
</dbReference>
<protein>
    <recommendedName>
        <fullName evidence="1">GH18 domain-containing protein</fullName>
    </recommendedName>
</protein>
<dbReference type="EMBL" id="CAJOBJ010345951">
    <property type="protein sequence ID" value="CAF5201368.1"/>
    <property type="molecule type" value="Genomic_DNA"/>
</dbReference>
<comment type="caution">
    <text evidence="2">The sequence shown here is derived from an EMBL/GenBank/DDBJ whole genome shotgun (WGS) entry which is preliminary data.</text>
</comment>
<dbReference type="PANTHER" id="PTHR11177:SF317">
    <property type="entry name" value="CHITINASE 12-RELATED"/>
    <property type="match status" value="1"/>
</dbReference>
<evidence type="ECO:0000313" key="3">
    <source>
        <dbReference type="EMBL" id="CAF5199897.1"/>
    </source>
</evidence>
<dbReference type="InterPro" id="IPR017853">
    <property type="entry name" value="GH"/>
</dbReference>
<dbReference type="Pfam" id="PF00704">
    <property type="entry name" value="Glyco_hydro_18"/>
    <property type="match status" value="1"/>
</dbReference>
<dbReference type="EMBL" id="CAJOBI010331951">
    <property type="protein sequence ID" value="CAF5199897.1"/>
    <property type="molecule type" value="Genomic_DNA"/>
</dbReference>
<sequence>MCSHIIYAYATVDDNKPEIKPVQQDDIEHYRELALLKKTNPDLKLSIRLGGKSSQFTRYLKSPKMTAQLVRSLSWFMASYGFDGVDIAFEFPDEEVPEDKFALTALLEEISKQKRMMTNAIVTLTAAPFVGHLLKVYDVQKIEKLVNYFNLMTFDFYGPWDEKTGAFAPLYQQVYQVESESLRNVV</sequence>
<dbReference type="PANTHER" id="PTHR11177">
    <property type="entry name" value="CHITINASE"/>
    <property type="match status" value="1"/>
</dbReference>
<evidence type="ECO:0000313" key="5">
    <source>
        <dbReference type="Proteomes" id="UP000681967"/>
    </source>
</evidence>
<organism evidence="2 5">
    <name type="scientific">Rotaria magnacalcarata</name>
    <dbReference type="NCBI Taxonomy" id="392030"/>
    <lineage>
        <taxon>Eukaryota</taxon>
        <taxon>Metazoa</taxon>
        <taxon>Spiralia</taxon>
        <taxon>Gnathifera</taxon>
        <taxon>Rotifera</taxon>
        <taxon>Eurotatoria</taxon>
        <taxon>Bdelloidea</taxon>
        <taxon>Philodinida</taxon>
        <taxon>Philodinidae</taxon>
        <taxon>Rotaria</taxon>
    </lineage>
</organism>
<dbReference type="GO" id="GO:0006032">
    <property type="term" value="P:chitin catabolic process"/>
    <property type="evidence" value="ECO:0007669"/>
    <property type="project" value="TreeGrafter"/>
</dbReference>
<feature type="non-terminal residue" evidence="2">
    <location>
        <position position="186"/>
    </location>
</feature>
<reference evidence="2" key="1">
    <citation type="submission" date="2021-02" db="EMBL/GenBank/DDBJ databases">
        <authorList>
            <person name="Nowell W R."/>
        </authorList>
    </citation>
    <scope>NUCLEOTIDE SEQUENCE</scope>
</reference>
<feature type="non-terminal residue" evidence="2">
    <location>
        <position position="1"/>
    </location>
</feature>
<dbReference type="GO" id="GO:0005576">
    <property type="term" value="C:extracellular region"/>
    <property type="evidence" value="ECO:0007669"/>
    <property type="project" value="TreeGrafter"/>
</dbReference>
<dbReference type="InterPro" id="IPR050314">
    <property type="entry name" value="Glycosyl_Hydrlase_18"/>
</dbReference>
<name>A0A8S3FHY2_9BILA</name>